<dbReference type="PANTHER" id="PTHR30632:SF14">
    <property type="entry name" value="TUNGSTATE_MOLYBDATE_CHROMATE-BINDING PROTEIN MODA"/>
    <property type="match status" value="1"/>
</dbReference>
<dbReference type="InterPro" id="IPR050682">
    <property type="entry name" value="ModA/WtpA"/>
</dbReference>
<dbReference type="GO" id="GO:0015689">
    <property type="term" value="P:molybdate ion transport"/>
    <property type="evidence" value="ECO:0007669"/>
    <property type="project" value="InterPro"/>
</dbReference>
<dbReference type="GO" id="GO:0030973">
    <property type="term" value="F:molybdate ion binding"/>
    <property type="evidence" value="ECO:0007669"/>
    <property type="project" value="InterPro"/>
</dbReference>
<evidence type="ECO:0000313" key="8">
    <source>
        <dbReference type="EMBL" id="CAG4883771.1"/>
    </source>
</evidence>
<evidence type="ECO:0000313" key="9">
    <source>
        <dbReference type="Proteomes" id="UP000742786"/>
    </source>
</evidence>
<evidence type="ECO:0000256" key="4">
    <source>
        <dbReference type="ARBA" id="ARBA00022729"/>
    </source>
</evidence>
<dbReference type="CDD" id="cd13539">
    <property type="entry name" value="PBP2_AvModA"/>
    <property type="match status" value="1"/>
</dbReference>
<dbReference type="Proteomes" id="UP000742786">
    <property type="component" value="Unassembled WGS sequence"/>
</dbReference>
<dbReference type="InterPro" id="IPR044084">
    <property type="entry name" value="AvModA-like_subst-bd"/>
</dbReference>
<accession>A0A916J4E8</accession>
<dbReference type="Gene3D" id="3.40.190.10">
    <property type="entry name" value="Periplasmic binding protein-like II"/>
    <property type="match status" value="2"/>
</dbReference>
<dbReference type="GO" id="GO:0046872">
    <property type="term" value="F:metal ion binding"/>
    <property type="evidence" value="ECO:0007669"/>
    <property type="project" value="UniProtKB-KW"/>
</dbReference>
<keyword evidence="2 6" id="KW-0500">Molybdenum</keyword>
<proteinExistence type="inferred from homology"/>
<feature type="chain" id="PRO_5037067072" evidence="7">
    <location>
        <begin position="23"/>
        <end position="253"/>
    </location>
</feature>
<evidence type="ECO:0000256" key="7">
    <source>
        <dbReference type="SAM" id="SignalP"/>
    </source>
</evidence>
<name>A0A916J4E8_9PROT</name>
<feature type="signal peptide" evidence="7">
    <location>
        <begin position="1"/>
        <end position="22"/>
    </location>
</feature>
<dbReference type="FunFam" id="3.40.190.10:FF:000035">
    <property type="entry name" value="Molybdate ABC transporter substrate-binding protein"/>
    <property type="match status" value="1"/>
</dbReference>
<dbReference type="InterPro" id="IPR005950">
    <property type="entry name" value="ModA"/>
</dbReference>
<feature type="binding site" evidence="6">
    <location>
        <position position="59"/>
    </location>
    <ligand>
        <name>molybdate</name>
        <dbReference type="ChEBI" id="CHEBI:36264"/>
    </ligand>
</feature>
<evidence type="ECO:0000256" key="3">
    <source>
        <dbReference type="ARBA" id="ARBA00022723"/>
    </source>
</evidence>
<evidence type="ECO:0000256" key="2">
    <source>
        <dbReference type="ARBA" id="ARBA00022505"/>
    </source>
</evidence>
<reference evidence="8" key="1">
    <citation type="submission" date="2021-04" db="EMBL/GenBank/DDBJ databases">
        <authorList>
            <person name="Hornung B."/>
        </authorList>
    </citation>
    <scope>NUCLEOTIDE SEQUENCE</scope>
    <source>
        <strain evidence="8">G5G6</strain>
    </source>
</reference>
<comment type="subunit">
    <text evidence="5">The complex is composed of two ATP-binding proteins (ModC), two transmembrane proteins (ModB) and a solute-binding protein (ModA).</text>
</comment>
<dbReference type="PANTHER" id="PTHR30632">
    <property type="entry name" value="MOLYBDATE-BINDING PERIPLASMIC PROTEIN"/>
    <property type="match status" value="1"/>
</dbReference>
<dbReference type="Pfam" id="PF13531">
    <property type="entry name" value="SBP_bac_11"/>
    <property type="match status" value="1"/>
</dbReference>
<feature type="binding site" evidence="6">
    <location>
        <position position="167"/>
    </location>
    <ligand>
        <name>molybdate</name>
        <dbReference type="ChEBI" id="CHEBI:36264"/>
    </ligand>
</feature>
<dbReference type="EMBL" id="CAJQUM010000001">
    <property type="protein sequence ID" value="CAG4883771.1"/>
    <property type="molecule type" value="Genomic_DNA"/>
</dbReference>
<dbReference type="SUPFAM" id="SSF53850">
    <property type="entry name" value="Periplasmic binding protein-like II"/>
    <property type="match status" value="1"/>
</dbReference>
<evidence type="ECO:0000256" key="6">
    <source>
        <dbReference type="PIRSR" id="PIRSR004846-1"/>
    </source>
</evidence>
<gene>
    <name evidence="8" type="primary">modA</name>
    <name evidence="8" type="ORF">GTOL_11654</name>
</gene>
<keyword evidence="9" id="KW-1185">Reference proteome</keyword>
<keyword evidence="4 7" id="KW-0732">Signal</keyword>
<dbReference type="AlphaFoldDB" id="A0A916J4E8"/>
<dbReference type="GO" id="GO:1901359">
    <property type="term" value="F:tungstate binding"/>
    <property type="evidence" value="ECO:0007669"/>
    <property type="project" value="UniProtKB-ARBA"/>
</dbReference>
<dbReference type="NCBIfam" id="TIGR01256">
    <property type="entry name" value="modA"/>
    <property type="match status" value="1"/>
</dbReference>
<evidence type="ECO:0000256" key="1">
    <source>
        <dbReference type="ARBA" id="ARBA00009175"/>
    </source>
</evidence>
<sequence>MRRFILSAVLAFHMLASFAALADEISVAVAANFTEPMKKIAAGFEKTSGNKVLLSFGATGKFCAQIKAGAPFEVLLAADDETPSKLEREGAAVKSSRFTYAIGKLVLWSAKEAIVDGNGDVLKRGGFDHLAIANPKLAPYGAAAVETMKALGSYDTLAPKFVQGESIAQTYQFVATGNALLGFVALSQVIGGDGKLKSGSMWLVPEKYYAPIRQDAVLLDKGKDSASAQALLAYLRSPEARRIIQAYGYALDK</sequence>
<protein>
    <submittedName>
        <fullName evidence="8">Molybdate-binding protein ModA</fullName>
    </submittedName>
</protein>
<comment type="caution">
    <text evidence="8">The sequence shown here is derived from an EMBL/GenBank/DDBJ whole genome shotgun (WGS) entry which is preliminary data.</text>
</comment>
<evidence type="ECO:0000256" key="5">
    <source>
        <dbReference type="ARBA" id="ARBA00062515"/>
    </source>
</evidence>
<comment type="similarity">
    <text evidence="1">Belongs to the bacterial solute-binding protein ModA family.</text>
</comment>
<keyword evidence="3 6" id="KW-0479">Metal-binding</keyword>
<organism evidence="8 9">
    <name type="scientific">Georgfuchsia toluolica</name>
    <dbReference type="NCBI Taxonomy" id="424218"/>
    <lineage>
        <taxon>Bacteria</taxon>
        <taxon>Pseudomonadati</taxon>
        <taxon>Pseudomonadota</taxon>
        <taxon>Betaproteobacteria</taxon>
        <taxon>Nitrosomonadales</taxon>
        <taxon>Sterolibacteriaceae</taxon>
        <taxon>Georgfuchsia</taxon>
    </lineage>
</organism>
<dbReference type="PIRSF" id="PIRSF004846">
    <property type="entry name" value="ModA"/>
    <property type="match status" value="1"/>
</dbReference>